<dbReference type="Gene3D" id="3.20.20.140">
    <property type="entry name" value="Metal-dependent hydrolases"/>
    <property type="match status" value="1"/>
</dbReference>
<dbReference type="GO" id="GO:0016810">
    <property type="term" value="F:hydrolase activity, acting on carbon-nitrogen (but not peptide) bonds"/>
    <property type="evidence" value="ECO:0007669"/>
    <property type="project" value="InterPro"/>
</dbReference>
<protein>
    <submittedName>
        <fullName evidence="2">Amidohydrolase</fullName>
    </submittedName>
</protein>
<dbReference type="InterPro" id="IPR033932">
    <property type="entry name" value="YtcJ-like"/>
</dbReference>
<dbReference type="SUPFAM" id="SSF51556">
    <property type="entry name" value="Metallo-dependent hydrolases"/>
    <property type="match status" value="1"/>
</dbReference>
<dbReference type="PANTHER" id="PTHR22642:SF2">
    <property type="entry name" value="PROTEIN LONG AFTER FAR-RED 3"/>
    <property type="match status" value="1"/>
</dbReference>
<feature type="domain" description="Amidohydrolase 3" evidence="1">
    <location>
        <begin position="50"/>
        <end position="539"/>
    </location>
</feature>
<dbReference type="Gene3D" id="2.30.40.10">
    <property type="entry name" value="Urease, subunit C, domain 1"/>
    <property type="match status" value="1"/>
</dbReference>
<dbReference type="Proteomes" id="UP001065549">
    <property type="component" value="Unassembled WGS sequence"/>
</dbReference>
<evidence type="ECO:0000259" key="1">
    <source>
        <dbReference type="Pfam" id="PF07969"/>
    </source>
</evidence>
<dbReference type="PANTHER" id="PTHR22642">
    <property type="entry name" value="IMIDAZOLONEPROPIONASE"/>
    <property type="match status" value="1"/>
</dbReference>
<proteinExistence type="predicted"/>
<dbReference type="InterPro" id="IPR011059">
    <property type="entry name" value="Metal-dep_hydrolase_composite"/>
</dbReference>
<accession>A0A9J6QUB1</accession>
<dbReference type="Pfam" id="PF07969">
    <property type="entry name" value="Amidohydro_3"/>
    <property type="match status" value="1"/>
</dbReference>
<comment type="caution">
    <text evidence="2">The sequence shown here is derived from an EMBL/GenBank/DDBJ whole genome shotgun (WGS) entry which is preliminary data.</text>
</comment>
<dbReference type="EMBL" id="JAOSHN010000001">
    <property type="protein sequence ID" value="MCU7377214.1"/>
    <property type="molecule type" value="Genomic_DNA"/>
</dbReference>
<dbReference type="SUPFAM" id="SSF51338">
    <property type="entry name" value="Composite domain of metallo-dependent hydrolases"/>
    <property type="match status" value="1"/>
</dbReference>
<dbReference type="Gene3D" id="3.10.310.70">
    <property type="match status" value="1"/>
</dbReference>
<name>A0A9J6QUB1_9FIRM</name>
<evidence type="ECO:0000313" key="3">
    <source>
        <dbReference type="Proteomes" id="UP001065549"/>
    </source>
</evidence>
<evidence type="ECO:0000313" key="2">
    <source>
        <dbReference type="EMBL" id="MCU7377214.1"/>
    </source>
</evidence>
<dbReference type="CDD" id="cd01300">
    <property type="entry name" value="YtcJ_like"/>
    <property type="match status" value="1"/>
</dbReference>
<dbReference type="AlphaFoldDB" id="A0A9J6QUB1"/>
<dbReference type="InterPro" id="IPR013108">
    <property type="entry name" value="Amidohydro_3"/>
</dbReference>
<organism evidence="2 3">
    <name type="scientific">Hominibacterium faecale</name>
    <dbReference type="NCBI Taxonomy" id="2839743"/>
    <lineage>
        <taxon>Bacteria</taxon>
        <taxon>Bacillati</taxon>
        <taxon>Bacillota</taxon>
        <taxon>Clostridia</taxon>
        <taxon>Peptostreptococcales</taxon>
        <taxon>Anaerovoracaceae</taxon>
        <taxon>Hominibacterium</taxon>
    </lineage>
</organism>
<reference evidence="2" key="1">
    <citation type="submission" date="2022-09" db="EMBL/GenBank/DDBJ databases">
        <title>Culturomic study of gut microbiota in children with autism spectrum disorder.</title>
        <authorList>
            <person name="Efimov B.A."/>
            <person name="Chaplin A.V."/>
            <person name="Sokolova S.R."/>
            <person name="Pikina A.P."/>
            <person name="Korzhanova M."/>
            <person name="Belova V."/>
            <person name="Korostin D."/>
        </authorList>
    </citation>
    <scope>NUCLEOTIDE SEQUENCE</scope>
    <source>
        <strain evidence="2">ASD5510</strain>
    </source>
</reference>
<gene>
    <name evidence="2" type="ORF">OBO34_02475</name>
</gene>
<dbReference type="InterPro" id="IPR032466">
    <property type="entry name" value="Metal_Hydrolase"/>
</dbReference>
<sequence length="541" mass="59879">MSADKLYTNGRIFTVNKDCEWVEAVVTRGNKIVYAGDQAGADAFCDANTQVCDLKGKMMLPGFIDGHCHPVMAAHVLSGVVFDIDWTLDECLAEIKRYVEEHPDNKTYFGLGYAEWIFDEKGPRKELLDAICMDKPMFFLGSGAHEAWGNSKCFEAAGITKDTPDPVPGLHYFSRDAEGNPAGHIVEGQPQAMIMSKIDFFDEESVINLMAKNSEDYAAMGVTGTADMGMYTYLEKQYFEALDAIKGSGRYLQRFVGCTCHVDDTQMVDFRISELLKAQKIYNDDKFRMNFLKIINDGTMESRSAAISEPYPEDGSVVKPLMDEKLSAEVGVKAAKAGLNINMHAIGDVAAKSVIAMAKAVREAGYDDCRITCSHSQYIAPDDIPLFGKYNIIANSTGVWMYGNPLMDKVLGHINNETFRMRSIIDSGARMALGSDFPVDEYGRQPLKSIEMCVTRKMYGQPEAPVLEPSGEAATVKEAIEGFTINNAYQMHMEDVIGSIEAGKYADFVILEENILEIPPENIHKVKVCETIMDGVTTYKA</sequence>
<keyword evidence="3" id="KW-1185">Reference proteome</keyword>
<dbReference type="RefSeq" id="WP_253020660.1">
    <property type="nucleotide sequence ID" value="NZ_JAJAGH010000005.1"/>
</dbReference>